<gene>
    <name evidence="2" type="ORF">MCHLO_04145</name>
</gene>
<accession>A0ABQ0L692</accession>
<proteinExistence type="predicted"/>
<sequence length="397" mass="44002">MDSQSFPMSINNDDHDSESDSTVAPKKKKKTQDAEDDTPASSPAIKFTGWAMVERPIPVKNGRASRQRKVAINSDDYLKKGPFDFTSHDSFSAFCTHMAAELPCPVANLVMDTARYKLLKPANAPIDPIRNECTYEQMLCQVFKKPAQDPVVYISMEVPRKSLPDTVFWDTGKDEPAKFDYSEVMPEDSGSFAEQKGSFNELVKDQRAELCTLYPPRQYPAMDPTGKKHIYFDISTNRYFELTDTRLGVFINVAPVAPAPIPLDSAPVATAAAAPPAGPSLQDMLIMSLMAQNPMFANVAGFRAPLAQMQVPASSALPSPVKRHKVSVERFVDEYSLDEKDVQRLYAMDFRPGDRIPELLGDDAKEAGFKGLSWARVFDANNQFKADLKAGKFSHGV</sequence>
<protein>
    <submittedName>
        <fullName evidence="2">Uncharacterized protein</fullName>
    </submittedName>
</protein>
<reference evidence="2" key="1">
    <citation type="submission" date="2014-09" db="EMBL/GenBank/DDBJ databases">
        <title>Genome sequence of the luminous mushroom Mycena chlorophos for searching fungal bioluminescence genes.</title>
        <authorList>
            <person name="Tanaka Y."/>
            <person name="Kasuga D."/>
            <person name="Oba Y."/>
            <person name="Hase S."/>
            <person name="Sato K."/>
            <person name="Oba Y."/>
            <person name="Sakakibara Y."/>
        </authorList>
    </citation>
    <scope>NUCLEOTIDE SEQUENCE</scope>
</reference>
<feature type="region of interest" description="Disordered" evidence="1">
    <location>
        <begin position="1"/>
        <end position="43"/>
    </location>
</feature>
<keyword evidence="3" id="KW-1185">Reference proteome</keyword>
<evidence type="ECO:0000313" key="2">
    <source>
        <dbReference type="EMBL" id="GAT46641.1"/>
    </source>
</evidence>
<organism evidence="2 3">
    <name type="scientific">Mycena chlorophos</name>
    <name type="common">Agaric fungus</name>
    <name type="synonym">Agaricus chlorophos</name>
    <dbReference type="NCBI Taxonomy" id="658473"/>
    <lineage>
        <taxon>Eukaryota</taxon>
        <taxon>Fungi</taxon>
        <taxon>Dikarya</taxon>
        <taxon>Basidiomycota</taxon>
        <taxon>Agaricomycotina</taxon>
        <taxon>Agaricomycetes</taxon>
        <taxon>Agaricomycetidae</taxon>
        <taxon>Agaricales</taxon>
        <taxon>Marasmiineae</taxon>
        <taxon>Mycenaceae</taxon>
        <taxon>Mycena</taxon>
    </lineage>
</organism>
<evidence type="ECO:0000313" key="3">
    <source>
        <dbReference type="Proteomes" id="UP000815677"/>
    </source>
</evidence>
<name>A0ABQ0L692_MYCCL</name>
<feature type="compositionally biased region" description="Polar residues" evidence="1">
    <location>
        <begin position="1"/>
        <end position="11"/>
    </location>
</feature>
<dbReference type="EMBL" id="DF842655">
    <property type="protein sequence ID" value="GAT46641.1"/>
    <property type="molecule type" value="Genomic_DNA"/>
</dbReference>
<dbReference type="Proteomes" id="UP000815677">
    <property type="component" value="Unassembled WGS sequence"/>
</dbReference>
<evidence type="ECO:0000256" key="1">
    <source>
        <dbReference type="SAM" id="MobiDB-lite"/>
    </source>
</evidence>